<feature type="domain" description="Potassium/proton antiporter subunit KhtT-like N-terminal" evidence="1">
    <location>
        <begin position="1"/>
        <end position="67"/>
    </location>
</feature>
<name>A0ABW2SWM9_9ACTN</name>
<dbReference type="Proteomes" id="UP001596514">
    <property type="component" value="Unassembled WGS sequence"/>
</dbReference>
<accession>A0ABW2SWM9</accession>
<dbReference type="InterPro" id="IPR058776">
    <property type="entry name" value="KhtT-like_N"/>
</dbReference>
<gene>
    <name evidence="2" type="ORF">ACFQVD_10535</name>
</gene>
<evidence type="ECO:0000313" key="2">
    <source>
        <dbReference type="EMBL" id="MFC7600532.1"/>
    </source>
</evidence>
<dbReference type="Pfam" id="PF25991">
    <property type="entry name" value="KhtT_N"/>
    <property type="match status" value="1"/>
</dbReference>
<dbReference type="RefSeq" id="WP_343966179.1">
    <property type="nucleotide sequence ID" value="NZ_BAAAGK010000038.1"/>
</dbReference>
<organism evidence="2 3">
    <name type="scientific">Streptosporangium amethystogenes subsp. fukuiense</name>
    <dbReference type="NCBI Taxonomy" id="698418"/>
    <lineage>
        <taxon>Bacteria</taxon>
        <taxon>Bacillati</taxon>
        <taxon>Actinomycetota</taxon>
        <taxon>Actinomycetes</taxon>
        <taxon>Streptosporangiales</taxon>
        <taxon>Streptosporangiaceae</taxon>
        <taxon>Streptosporangium</taxon>
    </lineage>
</organism>
<protein>
    <recommendedName>
        <fullName evidence="1">Potassium/proton antiporter subunit KhtT-like N-terminal domain-containing protein</fullName>
    </recommendedName>
</protein>
<comment type="caution">
    <text evidence="2">The sequence shown here is derived from an EMBL/GenBank/DDBJ whole genome shotgun (WGS) entry which is preliminary data.</text>
</comment>
<keyword evidence="3" id="KW-1185">Reference proteome</keyword>
<evidence type="ECO:0000259" key="1">
    <source>
        <dbReference type="Pfam" id="PF25991"/>
    </source>
</evidence>
<dbReference type="EMBL" id="JBHTEE010000001">
    <property type="protein sequence ID" value="MFC7600532.1"/>
    <property type="molecule type" value="Genomic_DNA"/>
</dbReference>
<evidence type="ECO:0000313" key="3">
    <source>
        <dbReference type="Proteomes" id="UP001596514"/>
    </source>
</evidence>
<proteinExistence type="predicted"/>
<sequence>MNITRTTVPGEGVLFHFATRDGQNLAVMVDRNGSRRILVYGGGDEPSQAIQLAQDEADQIAQVLHSRSVDDRLAILEQRMAEIAGGTP</sequence>
<reference evidence="3" key="1">
    <citation type="journal article" date="2019" name="Int. J. Syst. Evol. Microbiol.">
        <title>The Global Catalogue of Microorganisms (GCM) 10K type strain sequencing project: providing services to taxonomists for standard genome sequencing and annotation.</title>
        <authorList>
            <consortium name="The Broad Institute Genomics Platform"/>
            <consortium name="The Broad Institute Genome Sequencing Center for Infectious Disease"/>
            <person name="Wu L."/>
            <person name="Ma J."/>
        </authorList>
    </citation>
    <scope>NUCLEOTIDE SEQUENCE [LARGE SCALE GENOMIC DNA]</scope>
    <source>
        <strain evidence="3">JCM 10083</strain>
    </source>
</reference>